<dbReference type="PRINTS" id="PR00344">
    <property type="entry name" value="BCTRLSENSOR"/>
</dbReference>
<gene>
    <name evidence="14" type="ORF">ACFOW7_08715</name>
</gene>
<feature type="transmembrane region" description="Helical" evidence="11">
    <location>
        <begin position="65"/>
        <end position="82"/>
    </location>
</feature>
<evidence type="ECO:0000256" key="1">
    <source>
        <dbReference type="ARBA" id="ARBA00000085"/>
    </source>
</evidence>
<dbReference type="InterPro" id="IPR005467">
    <property type="entry name" value="His_kinase_dom"/>
</dbReference>
<dbReference type="Gene3D" id="3.30.450.350">
    <property type="entry name" value="CHASE domain"/>
    <property type="match status" value="1"/>
</dbReference>
<feature type="transmembrane region" description="Helical" evidence="11">
    <location>
        <begin position="12"/>
        <end position="30"/>
    </location>
</feature>
<accession>A0ABV8MMR5</accession>
<dbReference type="InterPro" id="IPR036890">
    <property type="entry name" value="HATPase_C_sf"/>
</dbReference>
<evidence type="ECO:0000256" key="7">
    <source>
        <dbReference type="ARBA" id="ARBA00022692"/>
    </source>
</evidence>
<dbReference type="EC" id="2.7.13.3" evidence="3"/>
<keyword evidence="15" id="KW-1185">Reference proteome</keyword>
<name>A0ABV8MMR5_9NEIS</name>
<keyword evidence="7 11" id="KW-0812">Transmembrane</keyword>
<feature type="domain" description="Histidine kinase" evidence="12">
    <location>
        <begin position="591"/>
        <end position="812"/>
    </location>
</feature>
<dbReference type="InterPro" id="IPR042240">
    <property type="entry name" value="CHASE_sf"/>
</dbReference>
<feature type="transmembrane region" description="Helical" evidence="11">
    <location>
        <begin position="42"/>
        <end position="60"/>
    </location>
</feature>
<evidence type="ECO:0000313" key="15">
    <source>
        <dbReference type="Proteomes" id="UP001595791"/>
    </source>
</evidence>
<keyword evidence="8" id="KW-0418">Kinase</keyword>
<dbReference type="SMART" id="SM01079">
    <property type="entry name" value="CHASE"/>
    <property type="match status" value="1"/>
</dbReference>
<keyword evidence="4" id="KW-1003">Cell membrane</keyword>
<evidence type="ECO:0000259" key="13">
    <source>
        <dbReference type="PROSITE" id="PS50839"/>
    </source>
</evidence>
<evidence type="ECO:0000256" key="9">
    <source>
        <dbReference type="ARBA" id="ARBA00022989"/>
    </source>
</evidence>
<feature type="transmembrane region" description="Helical" evidence="11">
    <location>
        <begin position="203"/>
        <end position="221"/>
    </location>
</feature>
<dbReference type="PROSITE" id="PS50839">
    <property type="entry name" value="CHASE"/>
    <property type="match status" value="1"/>
</dbReference>
<dbReference type="SUPFAM" id="SSF55874">
    <property type="entry name" value="ATPase domain of HSP90 chaperone/DNA topoisomerase II/histidine kinase"/>
    <property type="match status" value="1"/>
</dbReference>
<dbReference type="Pfam" id="PF02518">
    <property type="entry name" value="HATPase_c"/>
    <property type="match status" value="1"/>
</dbReference>
<evidence type="ECO:0000256" key="2">
    <source>
        <dbReference type="ARBA" id="ARBA00004651"/>
    </source>
</evidence>
<dbReference type="PANTHER" id="PTHR43047">
    <property type="entry name" value="TWO-COMPONENT HISTIDINE PROTEIN KINASE"/>
    <property type="match status" value="1"/>
</dbReference>
<sequence>MPHSSPLPFRRRVGGYLPGFVLIAAAYYLTGRLGLLLAIPPGYATAVWPPSGIALAALLLGGYRYWPAVLVGSLLLNFGVAVDSSAQQDWHESGLIAVSISLGAAVQALVGAILTRRLLGQPARLDDERAVAGLLVLGGPLACMINASWSVTVLVAAGSISPSAYGYSWWTWWVGDTIGVLIFAPLTLIWHPGSARVWRRRRLLITLPLAVCFALTVWVFFQVNHWEVVRQRQWFIERSEDFQDMMQSRISRYIAELELIRDVQQLRPRFDRAIFLPLAENLLARESDMLSLSWVPWVPAAGRAEFERLLSEEMGQPLQILERQKDGQMVKATMREAYVPLDLMLNRSGSSRPMRGFDLLTEPARAETLRQAARSGQSTATAWVPLLSRPDEVGVIIYVPIYRTPATAAENPRPLQGYLAGGFRLTDLVAAAVEDQRFEQIEFRLHDRALPQSSALHFFSVGGRPHWYSPPLNEVRKLFGASLTVEVAGRQWDLQAWPTPGYLAANRSWHAWAVLASGLLFTGIVGAFMMVLTGRASRVASLVEQRTEELALSNQRLTEEISRRSESERDLQQKNLELEHANAAKDRFLASMSHELRTPLNAIIGFTGTLLMRLPGPLNEAQQRQLQTIQHSARYLLSLINDLLDLARIESGKVQLALEKVRCCDVLEEVLPTLRPLAEEKGLQLALLPGGEAVSVHTDRRALAQIVINLISNAIKYTEQGEVRVEVRQSEVAGTKLAEIRVSDTGCGIRPEDQARLFQAFGQLDDSTTRRHDGTGLGLYLSQKFAQLLGGQITFSSEYGQGSVFTVTLPAL</sequence>
<reference evidence="15" key="1">
    <citation type="journal article" date="2019" name="Int. J. Syst. Evol. Microbiol.">
        <title>The Global Catalogue of Microorganisms (GCM) 10K type strain sequencing project: providing services to taxonomists for standard genome sequencing and annotation.</title>
        <authorList>
            <consortium name="The Broad Institute Genomics Platform"/>
            <consortium name="The Broad Institute Genome Sequencing Center for Infectious Disease"/>
            <person name="Wu L."/>
            <person name="Ma J."/>
        </authorList>
    </citation>
    <scope>NUCLEOTIDE SEQUENCE [LARGE SCALE GENOMIC DNA]</scope>
    <source>
        <strain evidence="15">LMG 29894</strain>
    </source>
</reference>
<dbReference type="CDD" id="cd16922">
    <property type="entry name" value="HATPase_EvgS-ArcB-TorS-like"/>
    <property type="match status" value="1"/>
</dbReference>
<protein>
    <recommendedName>
        <fullName evidence="3">histidine kinase</fullName>
        <ecNumber evidence="3">2.7.13.3</ecNumber>
    </recommendedName>
</protein>
<evidence type="ECO:0000313" key="14">
    <source>
        <dbReference type="EMBL" id="MFC4159433.1"/>
    </source>
</evidence>
<evidence type="ECO:0000256" key="8">
    <source>
        <dbReference type="ARBA" id="ARBA00022777"/>
    </source>
</evidence>
<feature type="domain" description="CHASE" evidence="13">
    <location>
        <begin position="266"/>
        <end position="435"/>
    </location>
</feature>
<evidence type="ECO:0000256" key="3">
    <source>
        <dbReference type="ARBA" id="ARBA00012438"/>
    </source>
</evidence>
<dbReference type="Pfam" id="PF05231">
    <property type="entry name" value="MASE1"/>
    <property type="match status" value="1"/>
</dbReference>
<dbReference type="InterPro" id="IPR007895">
    <property type="entry name" value="MASE1"/>
</dbReference>
<evidence type="ECO:0000256" key="11">
    <source>
        <dbReference type="SAM" id="Phobius"/>
    </source>
</evidence>
<dbReference type="InterPro" id="IPR004358">
    <property type="entry name" value="Sig_transdc_His_kin-like_C"/>
</dbReference>
<dbReference type="InterPro" id="IPR006189">
    <property type="entry name" value="CHASE_dom"/>
</dbReference>
<evidence type="ECO:0000256" key="6">
    <source>
        <dbReference type="ARBA" id="ARBA00022679"/>
    </source>
</evidence>
<dbReference type="Gene3D" id="1.10.287.130">
    <property type="match status" value="1"/>
</dbReference>
<feature type="transmembrane region" description="Helical" evidence="11">
    <location>
        <begin position="509"/>
        <end position="532"/>
    </location>
</feature>
<dbReference type="Gene3D" id="3.30.565.10">
    <property type="entry name" value="Histidine kinase-like ATPase, C-terminal domain"/>
    <property type="match status" value="1"/>
</dbReference>
<dbReference type="InterPro" id="IPR003661">
    <property type="entry name" value="HisK_dim/P_dom"/>
</dbReference>
<keyword evidence="10 11" id="KW-0472">Membrane</keyword>
<proteinExistence type="predicted"/>
<feature type="transmembrane region" description="Helical" evidence="11">
    <location>
        <begin position="134"/>
        <end position="157"/>
    </location>
</feature>
<keyword evidence="6" id="KW-0808">Transferase</keyword>
<evidence type="ECO:0000259" key="12">
    <source>
        <dbReference type="PROSITE" id="PS50109"/>
    </source>
</evidence>
<feature type="transmembrane region" description="Helical" evidence="11">
    <location>
        <begin position="169"/>
        <end position="191"/>
    </location>
</feature>
<dbReference type="PROSITE" id="PS50109">
    <property type="entry name" value="HIS_KIN"/>
    <property type="match status" value="1"/>
</dbReference>
<dbReference type="InterPro" id="IPR003594">
    <property type="entry name" value="HATPase_dom"/>
</dbReference>
<evidence type="ECO:0000256" key="5">
    <source>
        <dbReference type="ARBA" id="ARBA00022553"/>
    </source>
</evidence>
<feature type="transmembrane region" description="Helical" evidence="11">
    <location>
        <begin position="94"/>
        <end position="114"/>
    </location>
</feature>
<organism evidence="14 15">
    <name type="scientific">Chitinimonas lacunae</name>
    <dbReference type="NCBI Taxonomy" id="1963018"/>
    <lineage>
        <taxon>Bacteria</taxon>
        <taxon>Pseudomonadati</taxon>
        <taxon>Pseudomonadota</taxon>
        <taxon>Betaproteobacteria</taxon>
        <taxon>Neisseriales</taxon>
        <taxon>Chitinibacteraceae</taxon>
        <taxon>Chitinimonas</taxon>
    </lineage>
</organism>
<dbReference type="SMART" id="SM00387">
    <property type="entry name" value="HATPase_c"/>
    <property type="match status" value="1"/>
</dbReference>
<dbReference type="CDD" id="cd00082">
    <property type="entry name" value="HisKA"/>
    <property type="match status" value="1"/>
</dbReference>
<dbReference type="InterPro" id="IPR036097">
    <property type="entry name" value="HisK_dim/P_sf"/>
</dbReference>
<evidence type="ECO:0000256" key="10">
    <source>
        <dbReference type="ARBA" id="ARBA00023136"/>
    </source>
</evidence>
<dbReference type="Pfam" id="PF03924">
    <property type="entry name" value="CHASE"/>
    <property type="match status" value="1"/>
</dbReference>
<dbReference type="Pfam" id="PF00512">
    <property type="entry name" value="HisKA"/>
    <property type="match status" value="1"/>
</dbReference>
<keyword evidence="9 11" id="KW-1133">Transmembrane helix</keyword>
<comment type="caution">
    <text evidence="14">The sequence shown here is derived from an EMBL/GenBank/DDBJ whole genome shotgun (WGS) entry which is preliminary data.</text>
</comment>
<dbReference type="Proteomes" id="UP001595791">
    <property type="component" value="Unassembled WGS sequence"/>
</dbReference>
<keyword evidence="5" id="KW-0597">Phosphoprotein</keyword>
<comment type="subcellular location">
    <subcellularLocation>
        <location evidence="2">Cell membrane</location>
        <topology evidence="2">Multi-pass membrane protein</topology>
    </subcellularLocation>
</comment>
<dbReference type="SMART" id="SM00388">
    <property type="entry name" value="HisKA"/>
    <property type="match status" value="1"/>
</dbReference>
<dbReference type="PANTHER" id="PTHR43047:SF63">
    <property type="entry name" value="HISTIDINE KINASE"/>
    <property type="match status" value="1"/>
</dbReference>
<dbReference type="EMBL" id="JBHSBU010000001">
    <property type="protein sequence ID" value="MFC4159433.1"/>
    <property type="molecule type" value="Genomic_DNA"/>
</dbReference>
<dbReference type="RefSeq" id="WP_378163178.1">
    <property type="nucleotide sequence ID" value="NZ_JBHSBU010000001.1"/>
</dbReference>
<comment type="catalytic activity">
    <reaction evidence="1">
        <text>ATP + protein L-histidine = ADP + protein N-phospho-L-histidine.</text>
        <dbReference type="EC" id="2.7.13.3"/>
    </reaction>
</comment>
<dbReference type="SUPFAM" id="SSF47384">
    <property type="entry name" value="Homodimeric domain of signal transducing histidine kinase"/>
    <property type="match status" value="1"/>
</dbReference>
<evidence type="ECO:0000256" key="4">
    <source>
        <dbReference type="ARBA" id="ARBA00022475"/>
    </source>
</evidence>